<proteinExistence type="predicted"/>
<keyword evidence="3" id="KW-1185">Reference proteome</keyword>
<accession>A0A2I0J7Z3</accession>
<evidence type="ECO:0000313" key="2">
    <source>
        <dbReference type="EMBL" id="PKI52153.1"/>
    </source>
</evidence>
<gene>
    <name evidence="2" type="ORF">CRG98_027449</name>
</gene>
<comment type="caution">
    <text evidence="2">The sequence shown here is derived from an EMBL/GenBank/DDBJ whole genome shotgun (WGS) entry which is preliminary data.</text>
</comment>
<sequence length="88" mass="9679">MGRSEKIIVPLNPKNVFAGIESRGYVKRIVEVSSRYRPISQTHRGHVGPEGAQRLVAPPGSGLRRTHEVLLEPPQIEPRLESGHASPP</sequence>
<evidence type="ECO:0000313" key="3">
    <source>
        <dbReference type="Proteomes" id="UP000233551"/>
    </source>
</evidence>
<dbReference type="AlphaFoldDB" id="A0A2I0J7Z3"/>
<feature type="region of interest" description="Disordered" evidence="1">
    <location>
        <begin position="40"/>
        <end position="62"/>
    </location>
</feature>
<dbReference type="EMBL" id="PGOL01001969">
    <property type="protein sequence ID" value="PKI52153.1"/>
    <property type="molecule type" value="Genomic_DNA"/>
</dbReference>
<dbReference type="Proteomes" id="UP000233551">
    <property type="component" value="Unassembled WGS sequence"/>
</dbReference>
<reference evidence="2 3" key="1">
    <citation type="submission" date="2017-11" db="EMBL/GenBank/DDBJ databases">
        <title>De-novo sequencing of pomegranate (Punica granatum L.) genome.</title>
        <authorList>
            <person name="Akparov Z."/>
            <person name="Amiraslanov A."/>
            <person name="Hajiyeva S."/>
            <person name="Abbasov M."/>
            <person name="Kaur K."/>
            <person name="Hamwieh A."/>
            <person name="Solovyev V."/>
            <person name="Salamov A."/>
            <person name="Braich B."/>
            <person name="Kosarev P."/>
            <person name="Mahmoud A."/>
            <person name="Hajiyev E."/>
            <person name="Babayeva S."/>
            <person name="Izzatullayeva V."/>
            <person name="Mammadov A."/>
            <person name="Mammadov A."/>
            <person name="Sharifova S."/>
            <person name="Ojaghi J."/>
            <person name="Eynullazada K."/>
            <person name="Bayramov B."/>
            <person name="Abdulazimova A."/>
            <person name="Shahmuradov I."/>
        </authorList>
    </citation>
    <scope>NUCLEOTIDE SEQUENCE [LARGE SCALE GENOMIC DNA]</scope>
    <source>
        <strain evidence="3">cv. AG2017</strain>
        <tissue evidence="2">Leaf</tissue>
    </source>
</reference>
<protein>
    <submittedName>
        <fullName evidence="2">Uncharacterized protein</fullName>
    </submittedName>
</protein>
<organism evidence="2 3">
    <name type="scientific">Punica granatum</name>
    <name type="common">Pomegranate</name>
    <dbReference type="NCBI Taxonomy" id="22663"/>
    <lineage>
        <taxon>Eukaryota</taxon>
        <taxon>Viridiplantae</taxon>
        <taxon>Streptophyta</taxon>
        <taxon>Embryophyta</taxon>
        <taxon>Tracheophyta</taxon>
        <taxon>Spermatophyta</taxon>
        <taxon>Magnoliopsida</taxon>
        <taxon>eudicotyledons</taxon>
        <taxon>Gunneridae</taxon>
        <taxon>Pentapetalae</taxon>
        <taxon>rosids</taxon>
        <taxon>malvids</taxon>
        <taxon>Myrtales</taxon>
        <taxon>Lythraceae</taxon>
        <taxon>Punica</taxon>
    </lineage>
</organism>
<evidence type="ECO:0000256" key="1">
    <source>
        <dbReference type="SAM" id="MobiDB-lite"/>
    </source>
</evidence>
<name>A0A2I0J7Z3_PUNGR</name>